<evidence type="ECO:0000256" key="1">
    <source>
        <dbReference type="ARBA" id="ARBA00004141"/>
    </source>
</evidence>
<proteinExistence type="inferred from homology"/>
<dbReference type="NCBIfam" id="TIGR01297">
    <property type="entry name" value="CDF"/>
    <property type="match status" value="1"/>
</dbReference>
<accession>A0ABP8Y8D0</accession>
<feature type="transmembrane region" description="Helical" evidence="8">
    <location>
        <begin position="119"/>
        <end position="138"/>
    </location>
</feature>
<dbReference type="PANTHER" id="PTHR11562:SF17">
    <property type="entry name" value="RE54080P-RELATED"/>
    <property type="match status" value="1"/>
</dbReference>
<feature type="transmembrane region" description="Helical" evidence="8">
    <location>
        <begin position="176"/>
        <end position="196"/>
    </location>
</feature>
<feature type="transmembrane region" description="Helical" evidence="8">
    <location>
        <begin position="42"/>
        <end position="63"/>
    </location>
</feature>
<dbReference type="EMBL" id="BAABID010000006">
    <property type="protein sequence ID" value="GAA4722939.1"/>
    <property type="molecule type" value="Genomic_DNA"/>
</dbReference>
<keyword evidence="5 8" id="KW-1133">Transmembrane helix</keyword>
<keyword evidence="4 8" id="KW-0812">Transmembrane</keyword>
<sequence length="301" mass="32248">MPHDHAHAHETHRGRLATAFAITSTVVLAQVVGAWLTGSLALLADTVHLLVDASGLAIALFAAHVSRRPPTSRRTWGLRRVEVLAALAQATVLLGVGVFVLVEAVQRLRRPPEVPGEELIWFGVVGLVGNLAALAVLAGRRSASLNLRAAFLEVLNDALGSVAVIVAAVVLTTTGWPYADTVAALAIGALILPRALRLMRDTAAVLLESTPPGLDLDDVRRHLLEVEHVREIHDVHATLVATGLPQLSAHVVVDTGCFRDGHAGRILDELQDCVRDHFGVEHTTFQVEPDTHPEHEHPTHA</sequence>
<dbReference type="Pfam" id="PF01545">
    <property type="entry name" value="Cation_efflux"/>
    <property type="match status" value="1"/>
</dbReference>
<comment type="similarity">
    <text evidence="2">Belongs to the cation diffusion facilitator (CDF) transporter (TC 2.A.4) family. SLC30A subfamily.</text>
</comment>
<dbReference type="Gene3D" id="1.20.1510.10">
    <property type="entry name" value="Cation efflux protein transmembrane domain"/>
    <property type="match status" value="1"/>
</dbReference>
<evidence type="ECO:0000259" key="10">
    <source>
        <dbReference type="Pfam" id="PF16916"/>
    </source>
</evidence>
<dbReference type="SUPFAM" id="SSF161111">
    <property type="entry name" value="Cation efflux protein transmembrane domain-like"/>
    <property type="match status" value="1"/>
</dbReference>
<protein>
    <submittedName>
        <fullName evidence="11">Cation diffusion facilitator family transporter</fullName>
    </submittedName>
</protein>
<dbReference type="PANTHER" id="PTHR11562">
    <property type="entry name" value="CATION EFFLUX PROTEIN/ ZINC TRANSPORTER"/>
    <property type="match status" value="1"/>
</dbReference>
<name>A0ABP8Y8D0_9MICO</name>
<dbReference type="InterPro" id="IPR027470">
    <property type="entry name" value="Cation_efflux_CTD"/>
</dbReference>
<evidence type="ECO:0000259" key="9">
    <source>
        <dbReference type="Pfam" id="PF01545"/>
    </source>
</evidence>
<dbReference type="InterPro" id="IPR002524">
    <property type="entry name" value="Cation_efflux"/>
</dbReference>
<gene>
    <name evidence="11" type="ORF">GCM10023216_10420</name>
</gene>
<feature type="domain" description="Cation efflux protein transmembrane" evidence="9">
    <location>
        <begin position="18"/>
        <end position="207"/>
    </location>
</feature>
<organism evidence="11 12">
    <name type="scientific">Isoptericola chiayiensis</name>
    <dbReference type="NCBI Taxonomy" id="579446"/>
    <lineage>
        <taxon>Bacteria</taxon>
        <taxon>Bacillati</taxon>
        <taxon>Actinomycetota</taxon>
        <taxon>Actinomycetes</taxon>
        <taxon>Micrococcales</taxon>
        <taxon>Promicromonosporaceae</taxon>
        <taxon>Isoptericola</taxon>
    </lineage>
</organism>
<dbReference type="Proteomes" id="UP001500956">
    <property type="component" value="Unassembled WGS sequence"/>
</dbReference>
<evidence type="ECO:0000313" key="11">
    <source>
        <dbReference type="EMBL" id="GAA4722939.1"/>
    </source>
</evidence>
<dbReference type="InterPro" id="IPR058533">
    <property type="entry name" value="Cation_efflux_TM"/>
</dbReference>
<keyword evidence="6" id="KW-0406">Ion transport</keyword>
<dbReference type="InterPro" id="IPR036837">
    <property type="entry name" value="Cation_efflux_CTD_sf"/>
</dbReference>
<dbReference type="Pfam" id="PF16916">
    <property type="entry name" value="ZT_dimer"/>
    <property type="match status" value="1"/>
</dbReference>
<comment type="subcellular location">
    <subcellularLocation>
        <location evidence="1">Membrane</location>
        <topology evidence="1">Multi-pass membrane protein</topology>
    </subcellularLocation>
</comment>
<dbReference type="SUPFAM" id="SSF160240">
    <property type="entry name" value="Cation efflux protein cytoplasmic domain-like"/>
    <property type="match status" value="1"/>
</dbReference>
<evidence type="ECO:0000256" key="7">
    <source>
        <dbReference type="ARBA" id="ARBA00023136"/>
    </source>
</evidence>
<feature type="transmembrane region" description="Helical" evidence="8">
    <location>
        <begin position="83"/>
        <end position="104"/>
    </location>
</feature>
<feature type="domain" description="Cation efflux protein cytoplasmic" evidence="10">
    <location>
        <begin position="211"/>
        <end position="289"/>
    </location>
</feature>
<feature type="transmembrane region" description="Helical" evidence="8">
    <location>
        <begin position="150"/>
        <end position="170"/>
    </location>
</feature>
<feature type="transmembrane region" description="Helical" evidence="8">
    <location>
        <begin position="16"/>
        <end position="36"/>
    </location>
</feature>
<evidence type="ECO:0000256" key="2">
    <source>
        <dbReference type="ARBA" id="ARBA00008873"/>
    </source>
</evidence>
<dbReference type="RefSeq" id="WP_172150856.1">
    <property type="nucleotide sequence ID" value="NZ_BAABID010000006.1"/>
</dbReference>
<evidence type="ECO:0000256" key="5">
    <source>
        <dbReference type="ARBA" id="ARBA00022989"/>
    </source>
</evidence>
<keyword evidence="7 8" id="KW-0472">Membrane</keyword>
<keyword evidence="12" id="KW-1185">Reference proteome</keyword>
<evidence type="ECO:0000256" key="4">
    <source>
        <dbReference type="ARBA" id="ARBA00022692"/>
    </source>
</evidence>
<evidence type="ECO:0000256" key="6">
    <source>
        <dbReference type="ARBA" id="ARBA00023065"/>
    </source>
</evidence>
<dbReference type="InterPro" id="IPR027469">
    <property type="entry name" value="Cation_efflux_TMD_sf"/>
</dbReference>
<evidence type="ECO:0000313" key="12">
    <source>
        <dbReference type="Proteomes" id="UP001500956"/>
    </source>
</evidence>
<evidence type="ECO:0000256" key="8">
    <source>
        <dbReference type="SAM" id="Phobius"/>
    </source>
</evidence>
<comment type="caution">
    <text evidence="11">The sequence shown here is derived from an EMBL/GenBank/DDBJ whole genome shotgun (WGS) entry which is preliminary data.</text>
</comment>
<reference evidence="12" key="1">
    <citation type="journal article" date="2019" name="Int. J. Syst. Evol. Microbiol.">
        <title>The Global Catalogue of Microorganisms (GCM) 10K type strain sequencing project: providing services to taxonomists for standard genome sequencing and annotation.</title>
        <authorList>
            <consortium name="The Broad Institute Genomics Platform"/>
            <consortium name="The Broad Institute Genome Sequencing Center for Infectious Disease"/>
            <person name="Wu L."/>
            <person name="Ma J."/>
        </authorList>
    </citation>
    <scope>NUCLEOTIDE SEQUENCE [LARGE SCALE GENOMIC DNA]</scope>
    <source>
        <strain evidence="12">JCM 18063</strain>
    </source>
</reference>
<dbReference type="InterPro" id="IPR050681">
    <property type="entry name" value="CDF/SLC30A"/>
</dbReference>
<keyword evidence="3" id="KW-0813">Transport</keyword>
<evidence type="ECO:0000256" key="3">
    <source>
        <dbReference type="ARBA" id="ARBA00022448"/>
    </source>
</evidence>